<proteinExistence type="predicted"/>
<dbReference type="GO" id="GO:0016787">
    <property type="term" value="F:hydrolase activity"/>
    <property type="evidence" value="ECO:0007669"/>
    <property type="project" value="UniProtKB-KW"/>
</dbReference>
<dbReference type="Gene3D" id="1.20.144.10">
    <property type="entry name" value="Phosphatidic acid phosphatase type 2/haloperoxidase"/>
    <property type="match status" value="1"/>
</dbReference>
<feature type="transmembrane region" description="Helical" evidence="7">
    <location>
        <begin position="152"/>
        <end position="177"/>
    </location>
</feature>
<keyword evidence="5 7" id="KW-1133">Transmembrane helix</keyword>
<accession>A0A8J7KX55</accession>
<sequence length="181" mass="20371">MELIQSIDNNILIFIQENLKNPVFDQVMVFITKLGNAGFLWILIAFLLLSQKKYQKCGVPLICAISLAMFFGDDILKPLIGRIRPCNSFPEVPLLISRPNTFSFPSGHTMVGFTSATVIFKYHRKLGGFTFMIASFIAYSRLHLFVHYPSDILGGIVLGMLNAAFVIIGVEAIYNYIDDFH</sequence>
<feature type="transmembrane region" description="Helical" evidence="7">
    <location>
        <begin position="27"/>
        <end position="49"/>
    </location>
</feature>
<dbReference type="SMART" id="SM00014">
    <property type="entry name" value="acidPPc"/>
    <property type="match status" value="1"/>
</dbReference>
<dbReference type="GO" id="GO:0005886">
    <property type="term" value="C:plasma membrane"/>
    <property type="evidence" value="ECO:0007669"/>
    <property type="project" value="UniProtKB-SubCell"/>
</dbReference>
<keyword evidence="4" id="KW-0378">Hydrolase</keyword>
<evidence type="ECO:0000256" key="7">
    <source>
        <dbReference type="SAM" id="Phobius"/>
    </source>
</evidence>
<name>A0A8J7KX55_9FIRM</name>
<protein>
    <submittedName>
        <fullName evidence="9">Phosphatase PAP2 family protein</fullName>
    </submittedName>
</protein>
<evidence type="ECO:0000256" key="6">
    <source>
        <dbReference type="ARBA" id="ARBA00023136"/>
    </source>
</evidence>
<keyword evidence="10" id="KW-1185">Reference proteome</keyword>
<evidence type="ECO:0000256" key="1">
    <source>
        <dbReference type="ARBA" id="ARBA00004651"/>
    </source>
</evidence>
<comment type="subcellular location">
    <subcellularLocation>
        <location evidence="1">Cell membrane</location>
        <topology evidence="1">Multi-pass membrane protein</topology>
    </subcellularLocation>
</comment>
<dbReference type="EMBL" id="JAEAGR010000017">
    <property type="protein sequence ID" value="MBH1942130.1"/>
    <property type="molecule type" value="Genomic_DNA"/>
</dbReference>
<dbReference type="InterPro" id="IPR036938">
    <property type="entry name" value="PAP2/HPO_sf"/>
</dbReference>
<dbReference type="SUPFAM" id="SSF48317">
    <property type="entry name" value="Acid phosphatase/Vanadium-dependent haloperoxidase"/>
    <property type="match status" value="1"/>
</dbReference>
<dbReference type="AlphaFoldDB" id="A0A8J7KX55"/>
<evidence type="ECO:0000256" key="2">
    <source>
        <dbReference type="ARBA" id="ARBA00022475"/>
    </source>
</evidence>
<dbReference type="RefSeq" id="WP_197662375.1">
    <property type="nucleotide sequence ID" value="NZ_JAEAGR010000017.1"/>
</dbReference>
<feature type="domain" description="Phosphatidic acid phosphatase type 2/haloperoxidase" evidence="8">
    <location>
        <begin position="59"/>
        <end position="167"/>
    </location>
</feature>
<dbReference type="Proteomes" id="UP000623269">
    <property type="component" value="Unassembled WGS sequence"/>
</dbReference>
<evidence type="ECO:0000256" key="5">
    <source>
        <dbReference type="ARBA" id="ARBA00022989"/>
    </source>
</evidence>
<dbReference type="PANTHER" id="PTHR14969">
    <property type="entry name" value="SPHINGOSINE-1-PHOSPHATE PHOSPHOHYDROLASE"/>
    <property type="match status" value="1"/>
</dbReference>
<dbReference type="Pfam" id="PF01569">
    <property type="entry name" value="PAP2"/>
    <property type="match status" value="1"/>
</dbReference>
<evidence type="ECO:0000313" key="9">
    <source>
        <dbReference type="EMBL" id="MBH1942130.1"/>
    </source>
</evidence>
<evidence type="ECO:0000256" key="3">
    <source>
        <dbReference type="ARBA" id="ARBA00022692"/>
    </source>
</evidence>
<evidence type="ECO:0000259" key="8">
    <source>
        <dbReference type="SMART" id="SM00014"/>
    </source>
</evidence>
<keyword evidence="3 7" id="KW-0812">Transmembrane</keyword>
<organism evidence="9 10">
    <name type="scientific">Mobilitalea sibirica</name>
    <dbReference type="NCBI Taxonomy" id="1462919"/>
    <lineage>
        <taxon>Bacteria</taxon>
        <taxon>Bacillati</taxon>
        <taxon>Bacillota</taxon>
        <taxon>Clostridia</taxon>
        <taxon>Lachnospirales</taxon>
        <taxon>Lachnospiraceae</taxon>
        <taxon>Mobilitalea</taxon>
    </lineage>
</organism>
<dbReference type="PANTHER" id="PTHR14969:SF62">
    <property type="entry name" value="DECAPRENYLPHOSPHORYL-5-PHOSPHORIBOSE PHOSPHATASE RV3807C-RELATED"/>
    <property type="match status" value="1"/>
</dbReference>
<comment type="caution">
    <text evidence="9">The sequence shown here is derived from an EMBL/GenBank/DDBJ whole genome shotgun (WGS) entry which is preliminary data.</text>
</comment>
<keyword evidence="2" id="KW-1003">Cell membrane</keyword>
<evidence type="ECO:0000313" key="10">
    <source>
        <dbReference type="Proteomes" id="UP000623269"/>
    </source>
</evidence>
<feature type="transmembrane region" description="Helical" evidence="7">
    <location>
        <begin position="126"/>
        <end position="146"/>
    </location>
</feature>
<evidence type="ECO:0000256" key="4">
    <source>
        <dbReference type="ARBA" id="ARBA00022801"/>
    </source>
</evidence>
<reference evidence="9" key="1">
    <citation type="submission" date="2020-12" db="EMBL/GenBank/DDBJ databases">
        <title>M. sibirica DSM 26468T genome.</title>
        <authorList>
            <person name="Thieme N."/>
            <person name="Rettenmaier R."/>
            <person name="Zverlov V."/>
            <person name="Liebl W."/>
        </authorList>
    </citation>
    <scope>NUCLEOTIDE SEQUENCE</scope>
    <source>
        <strain evidence="9">DSM 26468</strain>
    </source>
</reference>
<keyword evidence="6 7" id="KW-0472">Membrane</keyword>
<gene>
    <name evidence="9" type="ORF">I5677_14605</name>
</gene>
<dbReference type="InterPro" id="IPR000326">
    <property type="entry name" value="PAP2/HPO"/>
</dbReference>